<keyword evidence="2" id="KW-1185">Reference proteome</keyword>
<name>A0AAV7QRW6_PLEWA</name>
<proteinExistence type="predicted"/>
<protein>
    <submittedName>
        <fullName evidence="1">Uncharacterized protein</fullName>
    </submittedName>
</protein>
<reference evidence="1" key="1">
    <citation type="journal article" date="2022" name="bioRxiv">
        <title>Sequencing and chromosome-scale assembly of the giantPleurodeles waltlgenome.</title>
        <authorList>
            <person name="Brown T."/>
            <person name="Elewa A."/>
            <person name="Iarovenko S."/>
            <person name="Subramanian E."/>
            <person name="Araus A.J."/>
            <person name="Petzold A."/>
            <person name="Susuki M."/>
            <person name="Suzuki K.-i.T."/>
            <person name="Hayashi T."/>
            <person name="Toyoda A."/>
            <person name="Oliveira C."/>
            <person name="Osipova E."/>
            <person name="Leigh N.D."/>
            <person name="Simon A."/>
            <person name="Yun M.H."/>
        </authorList>
    </citation>
    <scope>NUCLEOTIDE SEQUENCE</scope>
    <source>
        <strain evidence="1">20211129_DDA</strain>
        <tissue evidence="1">Liver</tissue>
    </source>
</reference>
<comment type="caution">
    <text evidence="1">The sequence shown here is derived from an EMBL/GenBank/DDBJ whole genome shotgun (WGS) entry which is preliminary data.</text>
</comment>
<evidence type="ECO:0000313" key="2">
    <source>
        <dbReference type="Proteomes" id="UP001066276"/>
    </source>
</evidence>
<accession>A0AAV7QRW6</accession>
<dbReference type="EMBL" id="JANPWB010000010">
    <property type="protein sequence ID" value="KAJ1141103.1"/>
    <property type="molecule type" value="Genomic_DNA"/>
</dbReference>
<dbReference type="AlphaFoldDB" id="A0AAV7QRW6"/>
<dbReference type="Proteomes" id="UP001066276">
    <property type="component" value="Chromosome 6"/>
</dbReference>
<sequence>MEDYVNMISQNACPKALNLNNIKKAMKDDAVILKVRDAVRSVSWQNFLRDANDWALWKVHDEFSTTQDGIFLQGHHLVIPASPTMARDTVAPWWGTKGS</sequence>
<gene>
    <name evidence="1" type="ORF">NDU88_007438</name>
</gene>
<organism evidence="1 2">
    <name type="scientific">Pleurodeles waltl</name>
    <name type="common">Iberian ribbed newt</name>
    <dbReference type="NCBI Taxonomy" id="8319"/>
    <lineage>
        <taxon>Eukaryota</taxon>
        <taxon>Metazoa</taxon>
        <taxon>Chordata</taxon>
        <taxon>Craniata</taxon>
        <taxon>Vertebrata</taxon>
        <taxon>Euteleostomi</taxon>
        <taxon>Amphibia</taxon>
        <taxon>Batrachia</taxon>
        <taxon>Caudata</taxon>
        <taxon>Salamandroidea</taxon>
        <taxon>Salamandridae</taxon>
        <taxon>Pleurodelinae</taxon>
        <taxon>Pleurodeles</taxon>
    </lineage>
</organism>
<evidence type="ECO:0000313" key="1">
    <source>
        <dbReference type="EMBL" id="KAJ1141103.1"/>
    </source>
</evidence>